<evidence type="ECO:0000313" key="3">
    <source>
        <dbReference type="Proteomes" id="UP001597119"/>
    </source>
</evidence>
<reference evidence="2 3" key="1">
    <citation type="journal article" date="2019" name="Int. J. Syst. Evol. Microbiol.">
        <title>The Global Catalogue of Microorganisms (GCM) 10K type strain sequencing project: providing services to taxonomists for standard genome sequencing and annotation.</title>
        <authorList>
            <consortium name="The Broad Institute Genomics Platform"/>
            <consortium name="The Broad Institute Genome Sequencing Center for Infectious Disease"/>
            <person name="Wu L."/>
            <person name="Ma J."/>
        </authorList>
    </citation>
    <scope>NUCLEOTIDE SEQUENCE [LARGE SCALE GENOMIC DNA]</scope>
    <source>
        <strain evidence="2 3">CGMCC 1.12125</strain>
    </source>
</reference>
<organism evidence="2 3">
    <name type="scientific">Halorientalis brevis</name>
    <dbReference type="NCBI Taxonomy" id="1126241"/>
    <lineage>
        <taxon>Archaea</taxon>
        <taxon>Methanobacteriati</taxon>
        <taxon>Methanobacteriota</taxon>
        <taxon>Stenosarchaea group</taxon>
        <taxon>Halobacteria</taxon>
        <taxon>Halobacteriales</taxon>
        <taxon>Haloarculaceae</taxon>
        <taxon>Halorientalis</taxon>
    </lineage>
</organism>
<evidence type="ECO:0000256" key="1">
    <source>
        <dbReference type="SAM" id="Phobius"/>
    </source>
</evidence>
<feature type="transmembrane region" description="Helical" evidence="1">
    <location>
        <begin position="247"/>
        <end position="265"/>
    </location>
</feature>
<keyword evidence="2" id="KW-0378">Hydrolase</keyword>
<keyword evidence="1" id="KW-1133">Transmembrane helix</keyword>
<dbReference type="Pfam" id="PF04307">
    <property type="entry name" value="YdjM"/>
    <property type="match status" value="1"/>
</dbReference>
<name>A0ABD6CGF2_9EURY</name>
<proteinExistence type="predicted"/>
<feature type="transmembrane region" description="Helical" evidence="1">
    <location>
        <begin position="76"/>
        <end position="97"/>
    </location>
</feature>
<dbReference type="AlphaFoldDB" id="A0ABD6CGF2"/>
<dbReference type="GO" id="GO:0016787">
    <property type="term" value="F:hydrolase activity"/>
    <property type="evidence" value="ECO:0007669"/>
    <property type="project" value="UniProtKB-KW"/>
</dbReference>
<dbReference type="InterPro" id="IPR007404">
    <property type="entry name" value="YdjM-like"/>
</dbReference>
<sequence length="349" mass="35342">MFIGHGLLAFALVALVGRRGGLTRDQTLSLAVLAGGFATLPDVDMVYAPVGLLGGASGAFAAAEAFWQTGNVVHRVVTHSLVVGVVAATAFGLWTAALHRDGGSVDRRLSGQAVAIGVAALALLGGIVGSATVVTGGLAGTIMAVFAVVGLAITTVAARRDIAPLPAFGVALVGLLSHPFGDLFTGSPPAFLYPLDATLVPARVALHPDPTINLVGAFVVELATFWLAAFAYVTLHDERVRDYVSPRAAVGLGYAGAALLLPAPTLDASAPFVFSILTVGVVGSVGVDRAVVESGSSHLGTAGQRVRDRVALLPRARPVAVADVPTAFVTGLAAVTLAVTGYTITYLLL</sequence>
<gene>
    <name evidence="2" type="ORF">ACFR9U_18145</name>
</gene>
<protein>
    <submittedName>
        <fullName evidence="2">Metal-dependent hydrolase</fullName>
    </submittedName>
</protein>
<dbReference type="EMBL" id="JBHUDJ010000014">
    <property type="protein sequence ID" value="MFD1588903.1"/>
    <property type="molecule type" value="Genomic_DNA"/>
</dbReference>
<dbReference type="Proteomes" id="UP001597119">
    <property type="component" value="Unassembled WGS sequence"/>
</dbReference>
<keyword evidence="1" id="KW-0472">Membrane</keyword>
<keyword evidence="3" id="KW-1185">Reference proteome</keyword>
<accession>A0ABD6CGF2</accession>
<evidence type="ECO:0000313" key="2">
    <source>
        <dbReference type="EMBL" id="MFD1588903.1"/>
    </source>
</evidence>
<feature type="transmembrane region" description="Helical" evidence="1">
    <location>
        <begin position="212"/>
        <end position="235"/>
    </location>
</feature>
<dbReference type="RefSeq" id="WP_247378556.1">
    <property type="nucleotide sequence ID" value="NZ_JALLGV010000005.1"/>
</dbReference>
<comment type="caution">
    <text evidence="2">The sequence shown here is derived from an EMBL/GenBank/DDBJ whole genome shotgun (WGS) entry which is preliminary data.</text>
</comment>
<keyword evidence="1" id="KW-0812">Transmembrane</keyword>
<feature type="transmembrane region" description="Helical" evidence="1">
    <location>
        <begin position="327"/>
        <end position="348"/>
    </location>
</feature>
<feature type="transmembrane region" description="Helical" evidence="1">
    <location>
        <begin position="109"/>
        <end position="131"/>
    </location>
</feature>
<feature type="transmembrane region" description="Helical" evidence="1">
    <location>
        <begin position="137"/>
        <end position="158"/>
    </location>
</feature>